<dbReference type="InterPro" id="IPR050834">
    <property type="entry name" value="Glycosyltransf_2"/>
</dbReference>
<gene>
    <name evidence="5" type="ORF">BTE48_14665</name>
</gene>
<name>A0A1V4T2K1_9GAMM</name>
<evidence type="ECO:0000313" key="6">
    <source>
        <dbReference type="Proteomes" id="UP000191418"/>
    </source>
</evidence>
<keyword evidence="3" id="KW-0808">Transferase</keyword>
<dbReference type="PANTHER" id="PTHR43685">
    <property type="entry name" value="GLYCOSYLTRANSFERASE"/>
    <property type="match status" value="1"/>
</dbReference>
<sequence length="293" mass="34060">MSKLQPKVAVLLAAYNGMQWIEEQVDTILNQKGVQLTLFVSVDQSNDGTEQWVQRLSTDCDNVVMLPYGERFGGAGRNFFHLFRSVTFEHFDYIALADQDDIWLPKKLHRACEVMAQKAVDVVSSDVTAFWPDGRKKLIKKSQPQRRLDHFFEAAGPGCTYVFNQASALALQRFIIDLGTNINQISLHDWLAYAFCRHNGFKWYIDRQPMMLYRQHAHNQVGTNTGLAAYKKRLRLIREHWYRHQVVNIARAVAPELADSFTKPFFLIRCYRQLRRRPRDCYALLVMLLLGVF</sequence>
<dbReference type="STRING" id="64969.SAMN02745127_02835"/>
<evidence type="ECO:0000256" key="2">
    <source>
        <dbReference type="ARBA" id="ARBA00022676"/>
    </source>
</evidence>
<dbReference type="EMBL" id="MTSM01000027">
    <property type="protein sequence ID" value="OPX54388.1"/>
    <property type="molecule type" value="Genomic_DNA"/>
</dbReference>
<dbReference type="InterPro" id="IPR029044">
    <property type="entry name" value="Nucleotide-diphossugar_trans"/>
</dbReference>
<evidence type="ECO:0000256" key="1">
    <source>
        <dbReference type="ARBA" id="ARBA00006739"/>
    </source>
</evidence>
<organism evidence="5 6">
    <name type="scientific">Oceanospirillum multiglobuliferum</name>
    <dbReference type="NCBI Taxonomy" id="64969"/>
    <lineage>
        <taxon>Bacteria</taxon>
        <taxon>Pseudomonadati</taxon>
        <taxon>Pseudomonadota</taxon>
        <taxon>Gammaproteobacteria</taxon>
        <taxon>Oceanospirillales</taxon>
        <taxon>Oceanospirillaceae</taxon>
        <taxon>Oceanospirillum</taxon>
    </lineage>
</organism>
<evidence type="ECO:0000256" key="3">
    <source>
        <dbReference type="ARBA" id="ARBA00022679"/>
    </source>
</evidence>
<dbReference type="Pfam" id="PF00535">
    <property type="entry name" value="Glycos_transf_2"/>
    <property type="match status" value="1"/>
</dbReference>
<dbReference type="Proteomes" id="UP000191418">
    <property type="component" value="Unassembled WGS sequence"/>
</dbReference>
<proteinExistence type="inferred from homology"/>
<accession>A0A1V4T2K1</accession>
<dbReference type="AlphaFoldDB" id="A0A1V4T2K1"/>
<keyword evidence="2" id="KW-0328">Glycosyltransferase</keyword>
<comment type="similarity">
    <text evidence="1">Belongs to the glycosyltransferase 2 family.</text>
</comment>
<feature type="domain" description="Glycosyltransferase 2-like" evidence="4">
    <location>
        <begin position="10"/>
        <end position="140"/>
    </location>
</feature>
<evidence type="ECO:0000259" key="4">
    <source>
        <dbReference type="Pfam" id="PF00535"/>
    </source>
</evidence>
<reference evidence="5 6" key="1">
    <citation type="submission" date="2017-01" db="EMBL/GenBank/DDBJ databases">
        <title>Genome Sequencing of a Marine Spirillum, Oceanospirillum multiglobuliferum ATCC 33336, from Japan.</title>
        <authorList>
            <person name="Carney J.G."/>
            <person name="Trachtenberg A.M."/>
            <person name="Rheaume B.A."/>
            <person name="Linnane J.D."/>
            <person name="Pitts N.L."/>
            <person name="Mykles D.L."/>
            <person name="Maclea K.S."/>
        </authorList>
    </citation>
    <scope>NUCLEOTIDE SEQUENCE [LARGE SCALE GENOMIC DNA]</scope>
    <source>
        <strain evidence="5 6">ATCC 33336</strain>
    </source>
</reference>
<evidence type="ECO:0000313" key="5">
    <source>
        <dbReference type="EMBL" id="OPX54388.1"/>
    </source>
</evidence>
<protein>
    <recommendedName>
        <fullName evidence="4">Glycosyltransferase 2-like domain-containing protein</fullName>
    </recommendedName>
</protein>
<comment type="caution">
    <text evidence="5">The sequence shown here is derived from an EMBL/GenBank/DDBJ whole genome shotgun (WGS) entry which is preliminary data.</text>
</comment>
<keyword evidence="6" id="KW-1185">Reference proteome</keyword>
<dbReference type="PANTHER" id="PTHR43685:SF5">
    <property type="entry name" value="GLYCOSYLTRANSFERASE EPSE-RELATED"/>
    <property type="match status" value="1"/>
</dbReference>
<dbReference type="Gene3D" id="3.90.550.10">
    <property type="entry name" value="Spore Coat Polysaccharide Biosynthesis Protein SpsA, Chain A"/>
    <property type="match status" value="1"/>
</dbReference>
<dbReference type="InterPro" id="IPR001173">
    <property type="entry name" value="Glyco_trans_2-like"/>
</dbReference>
<dbReference type="SUPFAM" id="SSF53448">
    <property type="entry name" value="Nucleotide-diphospho-sugar transferases"/>
    <property type="match status" value="1"/>
</dbReference>
<dbReference type="GO" id="GO:0016757">
    <property type="term" value="F:glycosyltransferase activity"/>
    <property type="evidence" value="ECO:0007669"/>
    <property type="project" value="UniProtKB-KW"/>
</dbReference>